<evidence type="ECO:0000313" key="4">
    <source>
        <dbReference type="Proteomes" id="UP001293254"/>
    </source>
</evidence>
<feature type="domain" description="DUF4283" evidence="2">
    <location>
        <begin position="159"/>
        <end position="236"/>
    </location>
</feature>
<dbReference type="Proteomes" id="UP001293254">
    <property type="component" value="Unassembled WGS sequence"/>
</dbReference>
<dbReference type="AlphaFoldDB" id="A0AAE1Y3J1"/>
<proteinExistence type="predicted"/>
<name>A0AAE1Y3J1_9LAMI</name>
<feature type="region of interest" description="Disordered" evidence="1">
    <location>
        <begin position="1"/>
        <end position="33"/>
    </location>
</feature>
<feature type="compositionally biased region" description="Low complexity" evidence="1">
    <location>
        <begin position="18"/>
        <end position="33"/>
    </location>
</feature>
<keyword evidence="4" id="KW-1185">Reference proteome</keyword>
<protein>
    <recommendedName>
        <fullName evidence="2">DUF4283 domain-containing protein</fullName>
    </recommendedName>
</protein>
<dbReference type="PANTHER" id="PTHR33233">
    <property type="entry name" value="ENDONUCLEASE/EXONUCLEASE/PHOSPHATASE"/>
    <property type="match status" value="1"/>
</dbReference>
<evidence type="ECO:0000259" key="2">
    <source>
        <dbReference type="Pfam" id="PF14111"/>
    </source>
</evidence>
<reference evidence="3" key="1">
    <citation type="submission" date="2020-06" db="EMBL/GenBank/DDBJ databases">
        <authorList>
            <person name="Li T."/>
            <person name="Hu X."/>
            <person name="Zhang T."/>
            <person name="Song X."/>
            <person name="Zhang H."/>
            <person name="Dai N."/>
            <person name="Sheng W."/>
            <person name="Hou X."/>
            <person name="Wei L."/>
        </authorList>
    </citation>
    <scope>NUCLEOTIDE SEQUENCE</scope>
    <source>
        <strain evidence="3">3651</strain>
        <tissue evidence="3">Leaf</tissue>
    </source>
</reference>
<reference evidence="3" key="2">
    <citation type="journal article" date="2024" name="Plant">
        <title>Genomic evolution and insights into agronomic trait innovations of Sesamum species.</title>
        <authorList>
            <person name="Miao H."/>
            <person name="Wang L."/>
            <person name="Qu L."/>
            <person name="Liu H."/>
            <person name="Sun Y."/>
            <person name="Le M."/>
            <person name="Wang Q."/>
            <person name="Wei S."/>
            <person name="Zheng Y."/>
            <person name="Lin W."/>
            <person name="Duan Y."/>
            <person name="Cao H."/>
            <person name="Xiong S."/>
            <person name="Wang X."/>
            <person name="Wei L."/>
            <person name="Li C."/>
            <person name="Ma Q."/>
            <person name="Ju M."/>
            <person name="Zhao R."/>
            <person name="Li G."/>
            <person name="Mu C."/>
            <person name="Tian Q."/>
            <person name="Mei H."/>
            <person name="Zhang T."/>
            <person name="Gao T."/>
            <person name="Zhang H."/>
        </authorList>
    </citation>
    <scope>NUCLEOTIDE SEQUENCE</scope>
    <source>
        <strain evidence="3">3651</strain>
    </source>
</reference>
<evidence type="ECO:0000256" key="1">
    <source>
        <dbReference type="SAM" id="MobiDB-lite"/>
    </source>
</evidence>
<dbReference type="EMBL" id="JACGWO010000007">
    <property type="protein sequence ID" value="KAK4422622.1"/>
    <property type="molecule type" value="Genomic_DNA"/>
</dbReference>
<dbReference type="PANTHER" id="PTHR33233:SF17">
    <property type="entry name" value="DUF4283 DOMAIN-CONTAINING PROTEIN"/>
    <property type="match status" value="1"/>
</dbReference>
<evidence type="ECO:0000313" key="3">
    <source>
        <dbReference type="EMBL" id="KAK4422622.1"/>
    </source>
</evidence>
<gene>
    <name evidence="3" type="ORF">Salat_1844700</name>
</gene>
<accession>A0AAE1Y3J1</accession>
<organism evidence="3 4">
    <name type="scientific">Sesamum alatum</name>
    <dbReference type="NCBI Taxonomy" id="300844"/>
    <lineage>
        <taxon>Eukaryota</taxon>
        <taxon>Viridiplantae</taxon>
        <taxon>Streptophyta</taxon>
        <taxon>Embryophyta</taxon>
        <taxon>Tracheophyta</taxon>
        <taxon>Spermatophyta</taxon>
        <taxon>Magnoliopsida</taxon>
        <taxon>eudicotyledons</taxon>
        <taxon>Gunneridae</taxon>
        <taxon>Pentapetalae</taxon>
        <taxon>asterids</taxon>
        <taxon>lamiids</taxon>
        <taxon>Lamiales</taxon>
        <taxon>Pedaliaceae</taxon>
        <taxon>Sesamum</taxon>
    </lineage>
</organism>
<sequence>MAKTKKQKASAEGPAKTSGQSSAGKAPASSKPAAKALMVDLPVSTKTVVLAQPTADPVSGKETAGTSNTTKVSSMEFRAFISDLEATPSHSVRDNSGTRPALALPTKETVTKVEGTTKTSFAGLFSNNRKLIEDNKVLKFVVDEGPLKLETDDLIDVQAKLEHCLVGYIAGNFPGLKAIRALTQSWGPSFQQHVSGWLIFCFARDEDRQRILASRPYFIFGRPLMLKNMPDCFEFKEDDISLTLVWATLPSLPLECWNPKA</sequence>
<comment type="caution">
    <text evidence="3">The sequence shown here is derived from an EMBL/GenBank/DDBJ whole genome shotgun (WGS) entry which is preliminary data.</text>
</comment>
<dbReference type="Pfam" id="PF14111">
    <property type="entry name" value="DUF4283"/>
    <property type="match status" value="1"/>
</dbReference>
<dbReference type="InterPro" id="IPR025558">
    <property type="entry name" value="DUF4283"/>
</dbReference>